<dbReference type="RefSeq" id="XP_045371858.1">
    <property type="nucleotide sequence ID" value="XM_045515902.1"/>
</dbReference>
<feature type="domain" description="S100/CaBP-9k-type calcium binding subdomain" evidence="1">
    <location>
        <begin position="5"/>
        <end position="47"/>
    </location>
</feature>
<dbReference type="Gene3D" id="1.10.238.10">
    <property type="entry name" value="EF-hand"/>
    <property type="match status" value="1"/>
</dbReference>
<reference evidence="2" key="1">
    <citation type="submission" date="2025-08" db="UniProtKB">
        <authorList>
            <consortium name="RefSeq"/>
        </authorList>
    </citation>
    <scope>IDENTIFICATION</scope>
    <source>
        <tissue evidence="2">Blood</tissue>
    </source>
</reference>
<accession>A0A9W3G4E5</accession>
<dbReference type="InterPro" id="IPR013787">
    <property type="entry name" value="S100_Ca-bd_sub"/>
</dbReference>
<sequence>MDTPVEGPLFQIIHCYHQHAAREGDMEALLLEELKALLMDNVPHFMESLATRAQRPHQMSQHADVRSHLCCPCHRAGDVDTRTGPEEAVLPDRVFWAADDQICFDEPLYVLGKLLTDDHLQYHRQLCAHYRAQHSLYQRARRQPADGPAGELQGQLCCVPVQRMTVREENKATS</sequence>
<dbReference type="Pfam" id="PF01023">
    <property type="entry name" value="S_100"/>
    <property type="match status" value="1"/>
</dbReference>
<dbReference type="SMART" id="SM01394">
    <property type="entry name" value="S_100"/>
    <property type="match status" value="1"/>
</dbReference>
<evidence type="ECO:0000313" key="2">
    <source>
        <dbReference type="RefSeq" id="XP_045371858.1"/>
    </source>
</evidence>
<name>A0A9W3G4E5_CAMBA</name>
<protein>
    <submittedName>
        <fullName evidence="2">Protein S100-A15A-like</fullName>
    </submittedName>
</protein>
<proteinExistence type="predicted"/>
<gene>
    <name evidence="2" type="primary">LOC123616577</name>
</gene>
<dbReference type="AlphaFoldDB" id="A0A9W3G4E5"/>
<evidence type="ECO:0000259" key="1">
    <source>
        <dbReference type="SMART" id="SM01394"/>
    </source>
</evidence>
<organism evidence="2">
    <name type="scientific">Camelus bactrianus</name>
    <name type="common">Bactrian camel</name>
    <dbReference type="NCBI Taxonomy" id="9837"/>
    <lineage>
        <taxon>Eukaryota</taxon>
        <taxon>Metazoa</taxon>
        <taxon>Chordata</taxon>
        <taxon>Craniata</taxon>
        <taxon>Vertebrata</taxon>
        <taxon>Euteleostomi</taxon>
        <taxon>Mammalia</taxon>
        <taxon>Eutheria</taxon>
        <taxon>Laurasiatheria</taxon>
        <taxon>Artiodactyla</taxon>
        <taxon>Tylopoda</taxon>
        <taxon>Camelidae</taxon>
        <taxon>Camelus</taxon>
    </lineage>
</organism>